<evidence type="ECO:0000313" key="10">
    <source>
        <dbReference type="Proteomes" id="UP000812287"/>
    </source>
</evidence>
<dbReference type="SUPFAM" id="SSF51905">
    <property type="entry name" value="FAD/NAD(P)-binding domain"/>
    <property type="match status" value="1"/>
</dbReference>
<dbReference type="PRINTS" id="PR00420">
    <property type="entry name" value="RNGMNOXGNASE"/>
</dbReference>
<evidence type="ECO:0000256" key="6">
    <source>
        <dbReference type="SAM" id="Phobius"/>
    </source>
</evidence>
<evidence type="ECO:0000256" key="3">
    <source>
        <dbReference type="ARBA" id="ARBA00022827"/>
    </source>
</evidence>
<keyword evidence="2" id="KW-0285">Flavoprotein</keyword>
<comment type="caution">
    <text evidence="9">The sequence shown here is derived from an EMBL/GenBank/DDBJ whole genome shotgun (WGS) entry which is preliminary data.</text>
</comment>
<evidence type="ECO:0000256" key="2">
    <source>
        <dbReference type="ARBA" id="ARBA00022630"/>
    </source>
</evidence>
<proteinExistence type="inferred from homology"/>
<dbReference type="PANTHER" id="PTHR13789">
    <property type="entry name" value="MONOOXYGENASE"/>
    <property type="match status" value="1"/>
</dbReference>
<dbReference type="PANTHER" id="PTHR13789:SF306">
    <property type="entry name" value="HYDROXYLASE, PUTATIVE-RELATED"/>
    <property type="match status" value="1"/>
</dbReference>
<gene>
    <name evidence="9" type="ORF">BT62DRAFT_899212</name>
</gene>
<evidence type="ECO:0000313" key="9">
    <source>
        <dbReference type="EMBL" id="KAG7444845.1"/>
    </source>
</evidence>
<dbReference type="AlphaFoldDB" id="A0A9P8AR94"/>
<feature type="transmembrane region" description="Helical" evidence="6">
    <location>
        <begin position="32"/>
        <end position="54"/>
    </location>
</feature>
<organism evidence="9 10">
    <name type="scientific">Guyanagaster necrorhizus</name>
    <dbReference type="NCBI Taxonomy" id="856835"/>
    <lineage>
        <taxon>Eukaryota</taxon>
        <taxon>Fungi</taxon>
        <taxon>Dikarya</taxon>
        <taxon>Basidiomycota</taxon>
        <taxon>Agaricomycotina</taxon>
        <taxon>Agaricomycetes</taxon>
        <taxon>Agaricomycetidae</taxon>
        <taxon>Agaricales</taxon>
        <taxon>Marasmiineae</taxon>
        <taxon>Physalacriaceae</taxon>
        <taxon>Guyanagaster</taxon>
    </lineage>
</organism>
<evidence type="ECO:0000256" key="5">
    <source>
        <dbReference type="ARBA" id="ARBA00023033"/>
    </source>
</evidence>
<dbReference type="Proteomes" id="UP000812287">
    <property type="component" value="Unassembled WGS sequence"/>
</dbReference>
<sequence>MARIPVSILPVLSLILLTFLLTKGFNNRPKQAALPIDFLIVGGGIAGLACAIALRRVGHRVLVLEQDSTFPPMSGPCRMPPNLSKILYHWGLQDELRKIGVVSGAIYIGIQNTGELLGTHIWDEEVLRETRGEFIFAHIGDLRRLLYDTALAVGANIRLGSRVRTVNPDAQTVTLVTGEVLKGDVIVGCDGPSGVTRQVLLIEQEEDEDEVPINMSMYCTTIPKSLIMKDPRLKELYDHKIPTMYTWFGDKHAVLGIPLGGRNPEFGLCAYGPQDKYEGSWQEPAPLAGLRGMLASSEPRLLRLSKLATNTACVHVDGKAPLEDWVDGFMVVMGAAVHPMPPGSIQECALTVEDGAVLAKLFSHLHSKDQIKSFLWAFQDLRQPRCAAVHSKEAGIIHYMTAEPGEFQCARDDMMRAKHQAGVGILDATGDLEEPPEWVDIKEVFGYDAEDDADNWWVEWGLLRERARNNSSGSHMGEVAGTKNLFSDVHVSHVITT</sequence>
<keyword evidence="6" id="KW-0472">Membrane</keyword>
<dbReference type="InterPro" id="IPR002938">
    <property type="entry name" value="FAD-bd"/>
</dbReference>
<evidence type="ECO:0000256" key="1">
    <source>
        <dbReference type="ARBA" id="ARBA00007992"/>
    </source>
</evidence>
<evidence type="ECO:0000256" key="4">
    <source>
        <dbReference type="ARBA" id="ARBA00023002"/>
    </source>
</evidence>
<dbReference type="Gene3D" id="3.50.50.60">
    <property type="entry name" value="FAD/NAD(P)-binding domain"/>
    <property type="match status" value="1"/>
</dbReference>
<dbReference type="GO" id="GO:0004497">
    <property type="term" value="F:monooxygenase activity"/>
    <property type="evidence" value="ECO:0007669"/>
    <property type="project" value="UniProtKB-KW"/>
</dbReference>
<name>A0A9P8AR94_9AGAR</name>
<reference evidence="9" key="1">
    <citation type="submission" date="2020-11" db="EMBL/GenBank/DDBJ databases">
        <title>Adaptations for nitrogen fixation in a non-lichenized fungal sporocarp promotes dispersal by wood-feeding termites.</title>
        <authorList>
            <consortium name="DOE Joint Genome Institute"/>
            <person name="Koch R.A."/>
            <person name="Yoon G."/>
            <person name="Arayal U."/>
            <person name="Lail K."/>
            <person name="Amirebrahimi M."/>
            <person name="Labutti K."/>
            <person name="Lipzen A."/>
            <person name="Riley R."/>
            <person name="Barry K."/>
            <person name="Henrissat B."/>
            <person name="Grigoriev I.V."/>
            <person name="Herr J.R."/>
            <person name="Aime M.C."/>
        </authorList>
    </citation>
    <scope>NUCLEOTIDE SEQUENCE</scope>
    <source>
        <strain evidence="9">MCA 3950</strain>
    </source>
</reference>
<feature type="chain" id="PRO_5040469938" evidence="7">
    <location>
        <begin position="25"/>
        <end position="497"/>
    </location>
</feature>
<dbReference type="InterPro" id="IPR036188">
    <property type="entry name" value="FAD/NAD-bd_sf"/>
</dbReference>
<dbReference type="EMBL" id="MU250539">
    <property type="protein sequence ID" value="KAG7444845.1"/>
    <property type="molecule type" value="Genomic_DNA"/>
</dbReference>
<dbReference type="InterPro" id="IPR050493">
    <property type="entry name" value="FAD-dep_Monooxygenase_BioMet"/>
</dbReference>
<dbReference type="GO" id="GO:0071949">
    <property type="term" value="F:FAD binding"/>
    <property type="evidence" value="ECO:0007669"/>
    <property type="project" value="InterPro"/>
</dbReference>
<evidence type="ECO:0000259" key="8">
    <source>
        <dbReference type="Pfam" id="PF01494"/>
    </source>
</evidence>
<keyword evidence="6" id="KW-0812">Transmembrane</keyword>
<keyword evidence="10" id="KW-1185">Reference proteome</keyword>
<keyword evidence="4" id="KW-0560">Oxidoreductase</keyword>
<dbReference type="RefSeq" id="XP_043038345.1">
    <property type="nucleotide sequence ID" value="XM_043183358.1"/>
</dbReference>
<keyword evidence="5" id="KW-0503">Monooxygenase</keyword>
<accession>A0A9P8AR94</accession>
<comment type="similarity">
    <text evidence="1">Belongs to the paxM FAD-dependent monooxygenase family.</text>
</comment>
<feature type="signal peptide" evidence="7">
    <location>
        <begin position="1"/>
        <end position="24"/>
    </location>
</feature>
<evidence type="ECO:0000256" key="7">
    <source>
        <dbReference type="SAM" id="SignalP"/>
    </source>
</evidence>
<dbReference type="Pfam" id="PF01494">
    <property type="entry name" value="FAD_binding_3"/>
    <property type="match status" value="1"/>
</dbReference>
<keyword evidence="7" id="KW-0732">Signal</keyword>
<keyword evidence="3" id="KW-0274">FAD</keyword>
<dbReference type="GeneID" id="66105655"/>
<keyword evidence="6" id="KW-1133">Transmembrane helix</keyword>
<dbReference type="OrthoDB" id="420606at2759"/>
<protein>
    <submittedName>
        <fullName evidence="9">FAD/NAD(P)-binding domain-containing protein</fullName>
    </submittedName>
</protein>
<feature type="domain" description="FAD-binding" evidence="8">
    <location>
        <begin position="38"/>
        <end position="387"/>
    </location>
</feature>